<accession>A0ABT5D9R1</accession>
<dbReference type="Proteomes" id="UP001221838">
    <property type="component" value="Unassembled WGS sequence"/>
</dbReference>
<gene>
    <name evidence="2" type="ORF">POL68_18175</name>
</gene>
<proteinExistence type="predicted"/>
<protein>
    <submittedName>
        <fullName evidence="2">Uncharacterized protein</fullName>
    </submittedName>
</protein>
<dbReference type="RefSeq" id="WP_272139841.1">
    <property type="nucleotide sequence ID" value="NZ_JAQNDM010000002.1"/>
</dbReference>
<comment type="caution">
    <text evidence="2">The sequence shown here is derived from an EMBL/GenBank/DDBJ whole genome shotgun (WGS) entry which is preliminary data.</text>
</comment>
<organism evidence="2 3">
    <name type="scientific">Stigmatella ashevillensis</name>
    <dbReference type="NCBI Taxonomy" id="2995309"/>
    <lineage>
        <taxon>Bacteria</taxon>
        <taxon>Pseudomonadati</taxon>
        <taxon>Myxococcota</taxon>
        <taxon>Myxococcia</taxon>
        <taxon>Myxococcales</taxon>
        <taxon>Cystobacterineae</taxon>
        <taxon>Archangiaceae</taxon>
        <taxon>Stigmatella</taxon>
    </lineage>
</organism>
<keyword evidence="3" id="KW-1185">Reference proteome</keyword>
<feature type="region of interest" description="Disordered" evidence="1">
    <location>
        <begin position="19"/>
        <end position="45"/>
    </location>
</feature>
<evidence type="ECO:0000313" key="2">
    <source>
        <dbReference type="EMBL" id="MDC0710410.1"/>
    </source>
</evidence>
<feature type="compositionally biased region" description="Basic and acidic residues" evidence="1">
    <location>
        <begin position="19"/>
        <end position="38"/>
    </location>
</feature>
<reference evidence="2 3" key="1">
    <citation type="submission" date="2022-11" db="EMBL/GenBank/DDBJ databases">
        <title>Minimal conservation of predation-associated metabolite biosynthetic gene clusters underscores biosynthetic potential of Myxococcota including descriptions for ten novel species: Archangium lansinium sp. nov., Myxococcus landrumus sp. nov., Nannocystis bai.</title>
        <authorList>
            <person name="Ahearne A."/>
            <person name="Stevens C."/>
            <person name="Dowd S."/>
        </authorList>
    </citation>
    <scope>NUCLEOTIDE SEQUENCE [LARGE SCALE GENOMIC DNA]</scope>
    <source>
        <strain evidence="2 3">NCWAL01</strain>
    </source>
</reference>
<dbReference type="EMBL" id="JAQNDM010000002">
    <property type="protein sequence ID" value="MDC0710410.1"/>
    <property type="molecule type" value="Genomic_DNA"/>
</dbReference>
<sequence length="257" mass="29582">MNEAGERWRQWRQRSRQAAELRWRQLGHDPEPEGKPHGALEAPARQVRALDGRQWENELRKRLRELQDIEILQYGEQQRLKKVELRELSRPDQKRLEQAGKRKGLYAMALAKKTPQDDTPPPERFLKLTDGQLLRGGRLNLQVFIDDPNRHLVGMNIQLWGQQVRVDTKTGQMAEHGVYMRYDLDSVEMGEEKGPVTHFRAHWHLGADPETSEDSDPRMPSLVLDPVAVLDILIETFFPQGPDGLLPLVSPVPAPHS</sequence>
<evidence type="ECO:0000313" key="3">
    <source>
        <dbReference type="Proteomes" id="UP001221838"/>
    </source>
</evidence>
<name>A0ABT5D9R1_9BACT</name>
<evidence type="ECO:0000256" key="1">
    <source>
        <dbReference type="SAM" id="MobiDB-lite"/>
    </source>
</evidence>